<dbReference type="NCBIfam" id="TIGR01509">
    <property type="entry name" value="HAD-SF-IA-v3"/>
    <property type="match status" value="1"/>
</dbReference>
<dbReference type="SFLD" id="SFLDS00003">
    <property type="entry name" value="Haloacid_Dehalogenase"/>
    <property type="match status" value="1"/>
</dbReference>
<keyword evidence="2" id="KW-1185">Reference proteome</keyword>
<dbReference type="InterPro" id="IPR023198">
    <property type="entry name" value="PGP-like_dom2"/>
</dbReference>
<dbReference type="SFLD" id="SFLDG01129">
    <property type="entry name" value="C1.5:_HAD__Beta-PGM__Phosphata"/>
    <property type="match status" value="1"/>
</dbReference>
<organism evidence="1 2">
    <name type="scientific">Kocuria soli</name>
    <dbReference type="NCBI Taxonomy" id="2485125"/>
    <lineage>
        <taxon>Bacteria</taxon>
        <taxon>Bacillati</taxon>
        <taxon>Actinomycetota</taxon>
        <taxon>Actinomycetes</taxon>
        <taxon>Micrococcales</taxon>
        <taxon>Micrococcaceae</taxon>
        <taxon>Kocuria</taxon>
    </lineage>
</organism>
<dbReference type="PANTHER" id="PTHR18901">
    <property type="entry name" value="2-DEOXYGLUCOSE-6-PHOSPHATE PHOSPHATASE 2"/>
    <property type="match status" value="1"/>
</dbReference>
<dbReference type="AlphaFoldDB" id="A0A3N4A0M6"/>
<evidence type="ECO:0000313" key="1">
    <source>
        <dbReference type="EMBL" id="ROZ65654.1"/>
    </source>
</evidence>
<reference evidence="1 2" key="1">
    <citation type="submission" date="2018-10" db="EMBL/GenBank/DDBJ databases">
        <title>Kocuria sp. M5W7-7, whole genome shotgun sequence.</title>
        <authorList>
            <person name="Tuo L."/>
        </authorList>
    </citation>
    <scope>NUCLEOTIDE SEQUENCE [LARGE SCALE GENOMIC DNA]</scope>
    <source>
        <strain evidence="1 2">M5W7-7</strain>
    </source>
</reference>
<dbReference type="CDD" id="cd07505">
    <property type="entry name" value="HAD_BPGM-like"/>
    <property type="match status" value="1"/>
</dbReference>
<dbReference type="InterPro" id="IPR023214">
    <property type="entry name" value="HAD_sf"/>
</dbReference>
<protein>
    <submittedName>
        <fullName evidence="1">HAD family phosphatase</fullName>
    </submittedName>
</protein>
<evidence type="ECO:0000313" key="2">
    <source>
        <dbReference type="Proteomes" id="UP000270616"/>
    </source>
</evidence>
<dbReference type="Gene3D" id="1.10.150.240">
    <property type="entry name" value="Putative phosphatase, domain 2"/>
    <property type="match status" value="1"/>
</dbReference>
<dbReference type="OrthoDB" id="9812856at2"/>
<name>A0A3N4A0M6_9MICC</name>
<dbReference type="PANTHER" id="PTHR18901:SF38">
    <property type="entry name" value="PSEUDOURIDINE-5'-PHOSPHATASE"/>
    <property type="match status" value="1"/>
</dbReference>
<dbReference type="SUPFAM" id="SSF56784">
    <property type="entry name" value="HAD-like"/>
    <property type="match status" value="1"/>
</dbReference>
<dbReference type="SFLD" id="SFLDG01135">
    <property type="entry name" value="C1.5.6:_HAD__Beta-PGM__Phospha"/>
    <property type="match status" value="1"/>
</dbReference>
<dbReference type="EMBL" id="RKMF01000001">
    <property type="protein sequence ID" value="ROZ65654.1"/>
    <property type="molecule type" value="Genomic_DNA"/>
</dbReference>
<dbReference type="Proteomes" id="UP000270616">
    <property type="component" value="Unassembled WGS sequence"/>
</dbReference>
<proteinExistence type="predicted"/>
<comment type="caution">
    <text evidence="1">The sequence shown here is derived from an EMBL/GenBank/DDBJ whole genome shotgun (WGS) entry which is preliminary data.</text>
</comment>
<dbReference type="InterPro" id="IPR006439">
    <property type="entry name" value="HAD-SF_hydro_IA"/>
</dbReference>
<dbReference type="Pfam" id="PF00702">
    <property type="entry name" value="Hydrolase"/>
    <property type="match status" value="1"/>
</dbReference>
<sequence>MSEPTAADPVTAGSPRPRPLTAEFRPVAVIFDCDGVLLDTETAWGEVQAEVFRRHDLAYGPAEERGLKGWSARAVAEEVVRRCGEAHPAADTSAAKRDVQHGITIEEALAEIIDVEARLLTGNMPVIDGALELVRRIADHVPVAVASNSTASILQTKMTTSGIADHVQTWVSSDDVAVGKPAPDIYLEAAARLGVDPTECLAVEDSPAGATAALDAGMITLGISWDGEPVPSSLLLDSVTDPRLDELLTAWRW</sequence>
<dbReference type="RefSeq" id="WP_123823543.1">
    <property type="nucleotide sequence ID" value="NZ_RKMF01000001.1"/>
</dbReference>
<dbReference type="InterPro" id="IPR036412">
    <property type="entry name" value="HAD-like_sf"/>
</dbReference>
<accession>A0A3N4A0M6</accession>
<dbReference type="Gene3D" id="3.40.50.1000">
    <property type="entry name" value="HAD superfamily/HAD-like"/>
    <property type="match status" value="1"/>
</dbReference>
<gene>
    <name evidence="1" type="ORF">EDL96_00720</name>
</gene>